<reference evidence="1" key="1">
    <citation type="submission" date="2020-08" db="EMBL/GenBank/DDBJ databases">
        <title>Multicomponent nature underlies the extraordinary mechanical properties of spider dragline silk.</title>
        <authorList>
            <person name="Kono N."/>
            <person name="Nakamura H."/>
            <person name="Mori M."/>
            <person name="Yoshida Y."/>
            <person name="Ohtoshi R."/>
            <person name="Malay A.D."/>
            <person name="Moran D.A.P."/>
            <person name="Tomita M."/>
            <person name="Numata K."/>
            <person name="Arakawa K."/>
        </authorList>
    </citation>
    <scope>NUCLEOTIDE SEQUENCE</scope>
</reference>
<dbReference type="AlphaFoldDB" id="A0A8X6I957"/>
<dbReference type="EMBL" id="BMAV01024416">
    <property type="protein sequence ID" value="GFS33059.1"/>
    <property type="molecule type" value="Genomic_DNA"/>
</dbReference>
<evidence type="ECO:0000313" key="1">
    <source>
        <dbReference type="EMBL" id="GFS33059.1"/>
    </source>
</evidence>
<keyword evidence="2" id="KW-1185">Reference proteome</keyword>
<proteinExistence type="predicted"/>
<sequence>METPPKIRIGHCRAPSSATDSRCLNCSFVELLSKLSQNNDEDLRKLPGETVKDTILRCFSGKKKKTSKLTSGGSPLEFLLIWADPQPIFTAG</sequence>
<protein>
    <submittedName>
        <fullName evidence="1">Uncharacterized protein</fullName>
    </submittedName>
</protein>
<evidence type="ECO:0000313" key="2">
    <source>
        <dbReference type="Proteomes" id="UP000886998"/>
    </source>
</evidence>
<accession>A0A8X6I957</accession>
<name>A0A8X6I957_9ARAC</name>
<comment type="caution">
    <text evidence="1">The sequence shown here is derived from an EMBL/GenBank/DDBJ whole genome shotgun (WGS) entry which is preliminary data.</text>
</comment>
<organism evidence="1 2">
    <name type="scientific">Trichonephila inaurata madagascariensis</name>
    <dbReference type="NCBI Taxonomy" id="2747483"/>
    <lineage>
        <taxon>Eukaryota</taxon>
        <taxon>Metazoa</taxon>
        <taxon>Ecdysozoa</taxon>
        <taxon>Arthropoda</taxon>
        <taxon>Chelicerata</taxon>
        <taxon>Arachnida</taxon>
        <taxon>Araneae</taxon>
        <taxon>Araneomorphae</taxon>
        <taxon>Entelegynae</taxon>
        <taxon>Araneoidea</taxon>
        <taxon>Nephilidae</taxon>
        <taxon>Trichonephila</taxon>
        <taxon>Trichonephila inaurata</taxon>
    </lineage>
</organism>
<gene>
    <name evidence="1" type="ORF">TNIN_424911</name>
</gene>
<dbReference type="Proteomes" id="UP000886998">
    <property type="component" value="Unassembled WGS sequence"/>
</dbReference>